<keyword evidence="2" id="KW-0732">Signal</keyword>
<keyword evidence="1" id="KW-1133">Transmembrane helix</keyword>
<evidence type="ECO:0000256" key="2">
    <source>
        <dbReference type="SAM" id="SignalP"/>
    </source>
</evidence>
<keyword evidence="1" id="KW-0812">Transmembrane</keyword>
<dbReference type="RefSeq" id="WP_406693762.1">
    <property type="nucleotide sequence ID" value="NZ_CP155447.1"/>
</dbReference>
<accession>A0AAU7C7T3</accession>
<protein>
    <submittedName>
        <fullName evidence="3">Uncharacterized protein</fullName>
    </submittedName>
</protein>
<gene>
    <name evidence="3" type="ORF">V5E97_22250</name>
</gene>
<evidence type="ECO:0000256" key="1">
    <source>
        <dbReference type="SAM" id="Phobius"/>
    </source>
</evidence>
<feature type="chain" id="PRO_5043761510" evidence="2">
    <location>
        <begin position="24"/>
        <end position="79"/>
    </location>
</feature>
<evidence type="ECO:0000313" key="3">
    <source>
        <dbReference type="EMBL" id="XBH01074.1"/>
    </source>
</evidence>
<feature type="signal peptide" evidence="2">
    <location>
        <begin position="1"/>
        <end position="23"/>
    </location>
</feature>
<proteinExistence type="predicted"/>
<name>A0AAU7C7T3_9BACT</name>
<organism evidence="3">
    <name type="scientific">Singulisphaera sp. Ch08</name>
    <dbReference type="NCBI Taxonomy" id="3120278"/>
    <lineage>
        <taxon>Bacteria</taxon>
        <taxon>Pseudomonadati</taxon>
        <taxon>Planctomycetota</taxon>
        <taxon>Planctomycetia</taxon>
        <taxon>Isosphaerales</taxon>
        <taxon>Isosphaeraceae</taxon>
        <taxon>Singulisphaera</taxon>
    </lineage>
</organism>
<dbReference type="AlphaFoldDB" id="A0AAU7C7T3"/>
<dbReference type="EMBL" id="CP155447">
    <property type="protein sequence ID" value="XBH01074.1"/>
    <property type="molecule type" value="Genomic_DNA"/>
</dbReference>
<reference evidence="3" key="1">
    <citation type="submission" date="2024-05" db="EMBL/GenBank/DDBJ databases">
        <title>Planctomycetes of the genus Singulisphaera possess chitinolytic capabilities.</title>
        <authorList>
            <person name="Ivanova A."/>
        </authorList>
    </citation>
    <scope>NUCLEOTIDE SEQUENCE</scope>
    <source>
        <strain evidence="3">Ch08T</strain>
    </source>
</reference>
<sequence>MRQLGRVLPVLVLVLGLSADLSACPNCKEAVAAQPSEVANMKNGYNWSVLFMMGMPFTLLGTGALMVARGVKRGTLPEF</sequence>
<feature type="transmembrane region" description="Helical" evidence="1">
    <location>
        <begin position="47"/>
        <end position="68"/>
    </location>
</feature>
<keyword evidence="1" id="KW-0472">Membrane</keyword>